<dbReference type="EMBL" id="JFFI01000893">
    <property type="protein sequence ID" value="KXH65260.1"/>
    <property type="molecule type" value="Genomic_DNA"/>
</dbReference>
<dbReference type="STRING" id="1209931.A0A135UXY4"/>
<dbReference type="SMART" id="SM00248">
    <property type="entry name" value="ANK"/>
    <property type="match status" value="2"/>
</dbReference>
<keyword evidence="1" id="KW-0040">ANK repeat</keyword>
<sequence length="326" mass="37163">MLTILCCTVIGTTSFWNPDRQLPDADALQEICPGFTETAMDHERGTSVIRIAHFFVQEYLESDRILLQEGSASFSIRKPCGNLMLASMCLTLLLDSRFRRLELREIYQQHPFAIYAARHWPNHWQKSKETDATLALCGDFSHCHPKVSHGKLILRLQDQMMLLFRDSNGAMRIWYEIVEPYWTKEFDLAKYGMRGEMEIVASPLYYASHLGARFLVEGLCETWRGRCNLREPTETCIHHMKGRSGPHGTPIQAAAALGHRDVVEFFLDKRANPNKMKNFAQRDAAYGNSLITASAHGQTEIMELLLKRGAEINVIVGLEVQFDLEA</sequence>
<dbReference type="AlphaFoldDB" id="A0A135UXY4"/>
<dbReference type="Proteomes" id="UP000070121">
    <property type="component" value="Unassembled WGS sequence"/>
</dbReference>
<dbReference type="Gene3D" id="1.25.40.20">
    <property type="entry name" value="Ankyrin repeat-containing domain"/>
    <property type="match status" value="1"/>
</dbReference>
<comment type="caution">
    <text evidence="2">The sequence shown here is derived from an EMBL/GenBank/DDBJ whole genome shotgun (WGS) entry which is preliminary data.</text>
</comment>
<reference evidence="2 3" key="1">
    <citation type="submission" date="2014-02" db="EMBL/GenBank/DDBJ databases">
        <title>The genome sequence of Colletotrichum salicis CBS 607.94.</title>
        <authorList>
            <person name="Baroncelli R."/>
            <person name="Thon M.R."/>
        </authorList>
    </citation>
    <scope>NUCLEOTIDE SEQUENCE [LARGE SCALE GENOMIC DNA]</scope>
    <source>
        <strain evidence="2 3">CBS 607.94</strain>
    </source>
</reference>
<evidence type="ECO:0000313" key="3">
    <source>
        <dbReference type="Proteomes" id="UP000070121"/>
    </source>
</evidence>
<protein>
    <submittedName>
        <fullName evidence="2">Uncharacterized protein</fullName>
    </submittedName>
</protein>
<accession>A0A135UXY4</accession>
<dbReference type="SUPFAM" id="SSF48403">
    <property type="entry name" value="Ankyrin repeat"/>
    <property type="match status" value="1"/>
</dbReference>
<keyword evidence="3" id="KW-1185">Reference proteome</keyword>
<dbReference type="InterPro" id="IPR036770">
    <property type="entry name" value="Ankyrin_rpt-contain_sf"/>
</dbReference>
<organism evidence="2 3">
    <name type="scientific">Colletotrichum salicis</name>
    <dbReference type="NCBI Taxonomy" id="1209931"/>
    <lineage>
        <taxon>Eukaryota</taxon>
        <taxon>Fungi</taxon>
        <taxon>Dikarya</taxon>
        <taxon>Ascomycota</taxon>
        <taxon>Pezizomycotina</taxon>
        <taxon>Sordariomycetes</taxon>
        <taxon>Hypocreomycetidae</taxon>
        <taxon>Glomerellales</taxon>
        <taxon>Glomerellaceae</taxon>
        <taxon>Colletotrichum</taxon>
        <taxon>Colletotrichum acutatum species complex</taxon>
    </lineage>
</organism>
<feature type="repeat" description="ANK" evidence="1">
    <location>
        <begin position="246"/>
        <end position="278"/>
    </location>
</feature>
<evidence type="ECO:0000256" key="1">
    <source>
        <dbReference type="PROSITE-ProRule" id="PRU00023"/>
    </source>
</evidence>
<evidence type="ECO:0000313" key="2">
    <source>
        <dbReference type="EMBL" id="KXH65260.1"/>
    </source>
</evidence>
<gene>
    <name evidence="2" type="ORF">CSAL01_03546</name>
</gene>
<name>A0A135UXY4_9PEZI</name>
<dbReference type="Pfam" id="PF12796">
    <property type="entry name" value="Ank_2"/>
    <property type="match status" value="1"/>
</dbReference>
<proteinExistence type="predicted"/>
<dbReference type="PROSITE" id="PS50088">
    <property type="entry name" value="ANK_REPEAT"/>
    <property type="match status" value="1"/>
</dbReference>
<dbReference type="InterPro" id="IPR002110">
    <property type="entry name" value="Ankyrin_rpt"/>
</dbReference>
<feature type="non-terminal residue" evidence="2">
    <location>
        <position position="326"/>
    </location>
</feature>
<dbReference type="OrthoDB" id="194358at2759"/>